<dbReference type="STRING" id="525898.Sdel_2079"/>
<organism evidence="5 6">
    <name type="scientific">Sulfurospirillum deleyianum (strain ATCC 51133 / DSM 6946 / 5175)</name>
    <dbReference type="NCBI Taxonomy" id="525898"/>
    <lineage>
        <taxon>Bacteria</taxon>
        <taxon>Pseudomonadati</taxon>
        <taxon>Campylobacterota</taxon>
        <taxon>Epsilonproteobacteria</taxon>
        <taxon>Campylobacterales</taxon>
        <taxon>Sulfurospirillaceae</taxon>
        <taxon>Sulfurospirillum</taxon>
    </lineage>
</organism>
<evidence type="ECO:0000256" key="1">
    <source>
        <dbReference type="ARBA" id="ARBA00010062"/>
    </source>
</evidence>
<protein>
    <submittedName>
        <fullName evidence="5">Extracellular ligand-binding receptor</fullName>
    </submittedName>
</protein>
<evidence type="ECO:0000256" key="2">
    <source>
        <dbReference type="ARBA" id="ARBA00022729"/>
    </source>
</evidence>
<name>D1B4S1_SULD5</name>
<evidence type="ECO:0000313" key="5">
    <source>
        <dbReference type="EMBL" id="ACZ13091.1"/>
    </source>
</evidence>
<dbReference type="CDD" id="cd19978">
    <property type="entry name" value="PBP1_ABC_ligand_binding-like"/>
    <property type="match status" value="1"/>
</dbReference>
<keyword evidence="5" id="KW-0675">Receptor</keyword>
<proteinExistence type="inferred from homology"/>
<keyword evidence="3" id="KW-0812">Transmembrane</keyword>
<dbReference type="PANTHER" id="PTHR47235:SF1">
    <property type="entry name" value="BLR6548 PROTEIN"/>
    <property type="match status" value="1"/>
</dbReference>
<comment type="similarity">
    <text evidence="1">Belongs to the leucine-binding protein family.</text>
</comment>
<dbReference type="Pfam" id="PF13458">
    <property type="entry name" value="Peripla_BP_6"/>
    <property type="match status" value="1"/>
</dbReference>
<sequence>MVNKNFLLLGIISLGIFISGLLFRNFPLHEKSAIVLGTSLPLSGINADLGKDMVIGANTYFSHINARGGVQDKKIQLVHYDDKYEPENTLQNTIKLIEKDGAFALFGFVGTPTVKRVLPLITYSNIPFIAPYTGASFLRNEELSNIVNFRSSYAQEMDALVEYLNTQKKVTKFAIFYQNDDYGEEGYVALAQALAKRNLQLSAEGTYKRNTLSIRHAVHEIEGAKPEAIILVGAYKPTARFIEKVKSTFSYQPIFSPISFVNANALMHELKGNGENLLFSQTVPSCDDFYSKEGIEYRKLLSFYYPEAKPSLVSFEGFLAAKSVVKALQNIHGTITREKFLENLKHLNTYTLDNIPLHYRNAQLLNQVYLAQYHDGKFEIIQKYEY</sequence>
<keyword evidence="3" id="KW-1133">Transmembrane helix</keyword>
<dbReference type="OrthoDB" id="9777352at2"/>
<keyword evidence="2" id="KW-0732">Signal</keyword>
<dbReference type="RefSeq" id="WP_012857836.1">
    <property type="nucleotide sequence ID" value="NC_013512.1"/>
</dbReference>
<gene>
    <name evidence="5" type="ordered locus">Sdel_2079</name>
</gene>
<dbReference type="KEGG" id="sdl:Sdel_2079"/>
<feature type="transmembrane region" description="Helical" evidence="3">
    <location>
        <begin position="6"/>
        <end position="23"/>
    </location>
</feature>
<dbReference type="SUPFAM" id="SSF53822">
    <property type="entry name" value="Periplasmic binding protein-like I"/>
    <property type="match status" value="1"/>
</dbReference>
<dbReference type="InterPro" id="IPR028082">
    <property type="entry name" value="Peripla_BP_I"/>
</dbReference>
<dbReference type="AlphaFoldDB" id="D1B4S1"/>
<dbReference type="EMBL" id="CP001816">
    <property type="protein sequence ID" value="ACZ13091.1"/>
    <property type="molecule type" value="Genomic_DNA"/>
</dbReference>
<evidence type="ECO:0000259" key="4">
    <source>
        <dbReference type="Pfam" id="PF13458"/>
    </source>
</evidence>
<reference evidence="6" key="1">
    <citation type="submission" date="2009-11" db="EMBL/GenBank/DDBJ databases">
        <title>The complete genome of Sulfurospirillum deleyianum DSM 6946.</title>
        <authorList>
            <consortium name="US DOE Joint Genome Institute (JGI-PGF)"/>
            <person name="Lucas S."/>
            <person name="Copeland A."/>
            <person name="Lapidus A."/>
            <person name="Glavina del Rio T."/>
            <person name="Dalin E."/>
            <person name="Tice H."/>
            <person name="Bruce D."/>
            <person name="Goodwin L."/>
            <person name="Pitluck S."/>
            <person name="Kyrpides N."/>
            <person name="Mavromatis K."/>
            <person name="Ivanova N."/>
            <person name="Ovchinnikova G."/>
            <person name="Munk A.C."/>
            <person name="Lu M."/>
            <person name="Brettin T."/>
            <person name="Detter J.C."/>
            <person name="Han C."/>
            <person name="Tapia R."/>
            <person name="Larimer F."/>
            <person name="Land M."/>
            <person name="Hauser L."/>
            <person name="Markowitz V."/>
            <person name="Cheng J.F."/>
            <person name="Hugenholtz P."/>
            <person name="Woyke T."/>
            <person name="Wu D."/>
            <person name="Aumann P."/>
            <person name="Schneider S."/>
            <person name="Lang E."/>
            <person name="Spring S."/>
            <person name="Klenk H.P."/>
            <person name="Eisen J.A."/>
        </authorList>
    </citation>
    <scope>NUCLEOTIDE SEQUENCE [LARGE SCALE GENOMIC DNA]</scope>
    <source>
        <strain evidence="6">ATCC 51133 / DSM 6946 / 5175</strain>
    </source>
</reference>
<dbReference type="Proteomes" id="UP000002222">
    <property type="component" value="Chromosome"/>
</dbReference>
<accession>D1B4S1</accession>
<dbReference type="Gene3D" id="3.40.50.2300">
    <property type="match status" value="2"/>
</dbReference>
<evidence type="ECO:0000256" key="3">
    <source>
        <dbReference type="SAM" id="Phobius"/>
    </source>
</evidence>
<dbReference type="InterPro" id="IPR028081">
    <property type="entry name" value="Leu-bd"/>
</dbReference>
<dbReference type="HOGENOM" id="CLU_027128_7_1_7"/>
<feature type="domain" description="Leucine-binding protein" evidence="4">
    <location>
        <begin position="34"/>
        <end position="376"/>
    </location>
</feature>
<dbReference type="PANTHER" id="PTHR47235">
    <property type="entry name" value="BLR6548 PROTEIN"/>
    <property type="match status" value="1"/>
</dbReference>
<evidence type="ECO:0000313" key="6">
    <source>
        <dbReference type="Proteomes" id="UP000002222"/>
    </source>
</evidence>
<keyword evidence="6" id="KW-1185">Reference proteome</keyword>
<keyword evidence="3" id="KW-0472">Membrane</keyword>
<reference evidence="5 6" key="2">
    <citation type="journal article" date="2010" name="Stand. Genomic Sci.">
        <title>Complete genome sequence of Sulfurospirillum deleyianum type strain (5175).</title>
        <authorList>
            <person name="Sikorski J."/>
            <person name="Lapidus A."/>
            <person name="Copeland A."/>
            <person name="Glavina Del Rio T."/>
            <person name="Nolan M."/>
            <person name="Lucas S."/>
            <person name="Chen F."/>
            <person name="Tice H."/>
            <person name="Cheng J.F."/>
            <person name="Saunders E."/>
            <person name="Bruce D."/>
            <person name="Goodwin L."/>
            <person name="Pitluck S."/>
            <person name="Ovchinnikova G."/>
            <person name="Pati A."/>
            <person name="Ivanova N."/>
            <person name="Mavromatis K."/>
            <person name="Chen A."/>
            <person name="Palaniappan K."/>
            <person name="Chain P."/>
            <person name="Land M."/>
            <person name="Hauser L."/>
            <person name="Chang Y.J."/>
            <person name="Jeffries C.D."/>
            <person name="Brettin T."/>
            <person name="Detter J.C."/>
            <person name="Han C."/>
            <person name="Rohde M."/>
            <person name="Lang E."/>
            <person name="Spring S."/>
            <person name="Goker M."/>
            <person name="Bristow J."/>
            <person name="Eisen J.A."/>
            <person name="Markowitz V."/>
            <person name="Hugenholtz P."/>
            <person name="Kyrpides N.C."/>
            <person name="Klenk H.P."/>
        </authorList>
    </citation>
    <scope>NUCLEOTIDE SEQUENCE [LARGE SCALE GENOMIC DNA]</scope>
    <source>
        <strain evidence="6">ATCC 51133 / DSM 6946 / 5175</strain>
    </source>
</reference>
<dbReference type="eggNOG" id="COG0683">
    <property type="taxonomic scope" value="Bacteria"/>
</dbReference>